<comment type="caution">
    <text evidence="6">The sequence shown here is derived from an EMBL/GenBank/DDBJ whole genome shotgun (WGS) entry which is preliminary data.</text>
</comment>
<dbReference type="InterPro" id="IPR036388">
    <property type="entry name" value="WH-like_DNA-bd_sf"/>
</dbReference>
<dbReference type="InterPro" id="IPR000847">
    <property type="entry name" value="LysR_HTH_N"/>
</dbReference>
<dbReference type="InterPro" id="IPR058163">
    <property type="entry name" value="LysR-type_TF_proteobact-type"/>
</dbReference>
<dbReference type="SUPFAM" id="SSF53850">
    <property type="entry name" value="Periplasmic binding protein-like II"/>
    <property type="match status" value="1"/>
</dbReference>
<keyword evidence="2" id="KW-0805">Transcription regulation</keyword>
<dbReference type="SUPFAM" id="SSF46785">
    <property type="entry name" value="Winged helix' DNA-binding domain"/>
    <property type="match status" value="1"/>
</dbReference>
<dbReference type="CDD" id="cd08432">
    <property type="entry name" value="PBP2_GcdR_TrpI_HvrB_AmpR_like"/>
    <property type="match status" value="1"/>
</dbReference>
<comment type="similarity">
    <text evidence="1">Belongs to the LysR transcriptional regulatory family.</text>
</comment>
<evidence type="ECO:0000313" key="7">
    <source>
        <dbReference type="Proteomes" id="UP000887222"/>
    </source>
</evidence>
<name>A0ABQ4Q3L5_9BURK</name>
<dbReference type="PANTHER" id="PTHR30537">
    <property type="entry name" value="HTH-TYPE TRANSCRIPTIONAL REGULATOR"/>
    <property type="match status" value="1"/>
</dbReference>
<dbReference type="PRINTS" id="PR00039">
    <property type="entry name" value="HTHLYSR"/>
</dbReference>
<evidence type="ECO:0000256" key="2">
    <source>
        <dbReference type="ARBA" id="ARBA00023015"/>
    </source>
</evidence>
<keyword evidence="4" id="KW-0804">Transcription</keyword>
<accession>A0ABQ4Q3L5</accession>
<evidence type="ECO:0000256" key="4">
    <source>
        <dbReference type="ARBA" id="ARBA00023163"/>
    </source>
</evidence>
<evidence type="ECO:0000313" key="6">
    <source>
        <dbReference type="EMBL" id="GIZ51765.1"/>
    </source>
</evidence>
<dbReference type="Pfam" id="PF03466">
    <property type="entry name" value="LysR_substrate"/>
    <property type="match status" value="1"/>
</dbReference>
<dbReference type="PROSITE" id="PS50931">
    <property type="entry name" value="HTH_LYSR"/>
    <property type="match status" value="1"/>
</dbReference>
<dbReference type="Gene3D" id="1.10.10.10">
    <property type="entry name" value="Winged helix-like DNA-binding domain superfamily/Winged helix DNA-binding domain"/>
    <property type="match status" value="1"/>
</dbReference>
<dbReference type="EMBL" id="BPMK01000007">
    <property type="protein sequence ID" value="GIZ51765.1"/>
    <property type="molecule type" value="Genomic_DNA"/>
</dbReference>
<evidence type="ECO:0000259" key="5">
    <source>
        <dbReference type="PROSITE" id="PS50931"/>
    </source>
</evidence>
<sequence>MFDAAARHLSCSRAAEELCLTQSAVSKQIHALEEHLGLPLFNRVHHGLELTLAGQIYWDAVKPALALLAEGTTRIRALRADDRVIHLGLPAAVGQKWLIPRLAGFNRRHPDINVEFTPRLTHDAKSGALTAEIRFGRGKWPGVRAHYLLGRELYAVGSPALLKQMPVEQPADVLRHRLLEHIELPNIWERWFAGHGVAGYDARLIQKYEQYTLMIPALTAGLGVGILPRFLVEEELRRRKLVLLEKEALRSDYGYYLVHAKDRKASDALEHFTRWLLAEAKHTPV</sequence>
<keyword evidence="7" id="KW-1185">Reference proteome</keyword>
<dbReference type="PANTHER" id="PTHR30537:SF26">
    <property type="entry name" value="GLYCINE CLEAVAGE SYSTEM TRANSCRIPTIONAL ACTIVATOR"/>
    <property type="match status" value="1"/>
</dbReference>
<keyword evidence="3" id="KW-0238">DNA-binding</keyword>
<dbReference type="InterPro" id="IPR005119">
    <property type="entry name" value="LysR_subst-bd"/>
</dbReference>
<protein>
    <submittedName>
        <fullName evidence="6">LysR family transcriptional regulator</fullName>
    </submittedName>
</protein>
<proteinExistence type="inferred from homology"/>
<dbReference type="Gene3D" id="3.40.190.10">
    <property type="entry name" value="Periplasmic binding protein-like II"/>
    <property type="match status" value="2"/>
</dbReference>
<gene>
    <name evidence="6" type="ORF">NCCP691_17790</name>
</gene>
<dbReference type="Proteomes" id="UP000887222">
    <property type="component" value="Unassembled WGS sequence"/>
</dbReference>
<dbReference type="InterPro" id="IPR036390">
    <property type="entry name" value="WH_DNA-bd_sf"/>
</dbReference>
<organism evidence="6 7">
    <name type="scientific">Noviherbaspirillum aridicola</name>
    <dbReference type="NCBI Taxonomy" id="2849687"/>
    <lineage>
        <taxon>Bacteria</taxon>
        <taxon>Pseudomonadati</taxon>
        <taxon>Pseudomonadota</taxon>
        <taxon>Betaproteobacteria</taxon>
        <taxon>Burkholderiales</taxon>
        <taxon>Oxalobacteraceae</taxon>
        <taxon>Noviherbaspirillum</taxon>
    </lineage>
</organism>
<dbReference type="Pfam" id="PF00126">
    <property type="entry name" value="HTH_1"/>
    <property type="match status" value="1"/>
</dbReference>
<evidence type="ECO:0000256" key="1">
    <source>
        <dbReference type="ARBA" id="ARBA00009437"/>
    </source>
</evidence>
<evidence type="ECO:0000256" key="3">
    <source>
        <dbReference type="ARBA" id="ARBA00023125"/>
    </source>
</evidence>
<reference evidence="6 7" key="1">
    <citation type="journal article" date="2022" name="Int. J. Syst. Evol. Microbiol.">
        <title>Noviherbaspirillum aridicola sp. nov., isolated from an arid soil in Pakistan.</title>
        <authorList>
            <person name="Khan I.U."/>
            <person name="Saqib M."/>
            <person name="Amin A."/>
            <person name="Hussain F."/>
            <person name="Li L."/>
            <person name="Liu Y.H."/>
            <person name="Fang B.Z."/>
            <person name="Ahmed I."/>
            <person name="Li W.J."/>
        </authorList>
    </citation>
    <scope>NUCLEOTIDE SEQUENCE [LARGE SCALE GENOMIC DNA]</scope>
    <source>
        <strain evidence="6 7">NCCP-691</strain>
    </source>
</reference>
<feature type="domain" description="HTH lysR-type" evidence="5">
    <location>
        <begin position="1"/>
        <end position="51"/>
    </location>
</feature>